<evidence type="ECO:0000259" key="4">
    <source>
        <dbReference type="Pfam" id="PF01494"/>
    </source>
</evidence>
<dbReference type="GO" id="GO:0071949">
    <property type="term" value="F:FAD binding"/>
    <property type="evidence" value="ECO:0007669"/>
    <property type="project" value="InterPro"/>
</dbReference>
<dbReference type="SUPFAM" id="SSF54373">
    <property type="entry name" value="FAD-linked reductases, C-terminal domain"/>
    <property type="match status" value="1"/>
</dbReference>
<keyword evidence="3" id="KW-1133">Transmembrane helix</keyword>
<dbReference type="InterPro" id="IPR050493">
    <property type="entry name" value="FAD-dep_Monooxygenase_BioMet"/>
</dbReference>
<dbReference type="Proteomes" id="UP000705230">
    <property type="component" value="Unassembled WGS sequence"/>
</dbReference>
<dbReference type="InterPro" id="IPR036188">
    <property type="entry name" value="FAD/NAD-bd_sf"/>
</dbReference>
<protein>
    <submittedName>
        <fullName evidence="5">FAD-dependent monooxygenase</fullName>
    </submittedName>
</protein>
<dbReference type="InterPro" id="IPR002938">
    <property type="entry name" value="FAD-bd"/>
</dbReference>
<dbReference type="PRINTS" id="PR00420">
    <property type="entry name" value="RNGMNOXGNASE"/>
</dbReference>
<keyword evidence="2 5" id="KW-0503">Monooxygenase</keyword>
<dbReference type="PANTHER" id="PTHR13789:SF309">
    <property type="entry name" value="PUTATIVE (AFU_ORTHOLOGUE AFUA_6G14510)-RELATED"/>
    <property type="match status" value="1"/>
</dbReference>
<evidence type="ECO:0000256" key="1">
    <source>
        <dbReference type="ARBA" id="ARBA00023002"/>
    </source>
</evidence>
<gene>
    <name evidence="5" type="ORF">ISR29_02990</name>
</gene>
<dbReference type="EMBL" id="JADHSG010000003">
    <property type="protein sequence ID" value="MBL6903147.1"/>
    <property type="molecule type" value="Genomic_DNA"/>
</dbReference>
<keyword evidence="3" id="KW-0812">Transmembrane</keyword>
<evidence type="ECO:0000256" key="3">
    <source>
        <dbReference type="SAM" id="Phobius"/>
    </source>
</evidence>
<evidence type="ECO:0000313" key="5">
    <source>
        <dbReference type="EMBL" id="MBL6903147.1"/>
    </source>
</evidence>
<dbReference type="PANTHER" id="PTHR13789">
    <property type="entry name" value="MONOOXYGENASE"/>
    <property type="match status" value="1"/>
</dbReference>
<name>A0A937M0A2_9GAMM</name>
<keyword evidence="3" id="KW-0472">Membrane</keyword>
<feature type="domain" description="FAD-binding" evidence="4">
    <location>
        <begin position="17"/>
        <end position="314"/>
    </location>
</feature>
<dbReference type="PROSITE" id="PS51257">
    <property type="entry name" value="PROKAR_LIPOPROTEIN"/>
    <property type="match status" value="1"/>
</dbReference>
<comment type="caution">
    <text evidence="5">The sequence shown here is derived from an EMBL/GenBank/DDBJ whole genome shotgun (WGS) entry which is preliminary data.</text>
</comment>
<evidence type="ECO:0000313" key="6">
    <source>
        <dbReference type="Proteomes" id="UP000705230"/>
    </source>
</evidence>
<proteinExistence type="predicted"/>
<dbReference type="SUPFAM" id="SSF51905">
    <property type="entry name" value="FAD/NAD(P)-binding domain"/>
    <property type="match status" value="1"/>
</dbReference>
<accession>A0A937M0A2</accession>
<sequence>MYKVDNDFMKDFSSYIGIIGGGIAGLTAGCILKSHGINTIIFERASQISEYGAGISISANGLKIFDAMGLTNSLTNSSFTPSETNFQYLDSILKRLDIESLVTSSRKEVLHVLFSEYSRLGGEILYAHEHVNIDINSCEITFSNNTKYKVSHILACDGIRSKVRDMYFPASGKPLYSGYSAWRGIGRSESKTIQFHFGPGAHIVTYPINKAGRSSFVGIIKNKEVYEDSWKLKGSKEAMLSDFQSFNTDIFNMIDSSEDIYKWGIFIRPPLKSMYVQSITLIGDAAHPMVPFLGQGACMAIEDAYTFATLAATLDCDFNKVQTLYQKIRSKRNNHVQATSMLQGKLNHIKNPLGIYMRNLILKHTPVVNMRTKKIWGYDAVREVKKALGRLS</sequence>
<dbReference type="Gene3D" id="3.50.50.60">
    <property type="entry name" value="FAD/NAD(P)-binding domain"/>
    <property type="match status" value="1"/>
</dbReference>
<dbReference type="Pfam" id="PF01494">
    <property type="entry name" value="FAD_binding_3"/>
    <property type="match status" value="1"/>
</dbReference>
<keyword evidence="1" id="KW-0560">Oxidoreductase</keyword>
<evidence type="ECO:0000256" key="2">
    <source>
        <dbReference type="ARBA" id="ARBA00023033"/>
    </source>
</evidence>
<feature type="transmembrane region" description="Helical" evidence="3">
    <location>
        <begin position="12"/>
        <end position="32"/>
    </location>
</feature>
<reference evidence="5" key="1">
    <citation type="submission" date="2020-10" db="EMBL/GenBank/DDBJ databases">
        <title>Microbiome of the Black Sea water column analyzed by genome centric metagenomics.</title>
        <authorList>
            <person name="Cabello-Yeves P.J."/>
            <person name="Callieri C."/>
            <person name="Picazo A."/>
            <person name="Mehrshad M."/>
            <person name="Haro-Moreno J.M."/>
            <person name="Roda-Garcia J."/>
            <person name="Dzembekova N."/>
            <person name="Slabakova V."/>
            <person name="Slabakova N."/>
            <person name="Moncheva S."/>
            <person name="Rodriguez-Valera F."/>
        </authorList>
    </citation>
    <scope>NUCLEOTIDE SEQUENCE</scope>
    <source>
        <strain evidence="5">BS30m-G43</strain>
    </source>
</reference>
<organism evidence="5 6">
    <name type="scientific">SAR86 cluster bacterium</name>
    <dbReference type="NCBI Taxonomy" id="2030880"/>
    <lineage>
        <taxon>Bacteria</taxon>
        <taxon>Pseudomonadati</taxon>
        <taxon>Pseudomonadota</taxon>
        <taxon>Gammaproteobacteria</taxon>
        <taxon>SAR86 cluster</taxon>
    </lineage>
</organism>
<dbReference type="GO" id="GO:0004497">
    <property type="term" value="F:monooxygenase activity"/>
    <property type="evidence" value="ECO:0007669"/>
    <property type="project" value="UniProtKB-KW"/>
</dbReference>
<dbReference type="AlphaFoldDB" id="A0A937M0A2"/>